<dbReference type="OrthoDB" id="2270427at2"/>
<dbReference type="SUPFAM" id="SSF46785">
    <property type="entry name" value="Winged helix' DNA-binding domain"/>
    <property type="match status" value="1"/>
</dbReference>
<dbReference type="InterPro" id="IPR036390">
    <property type="entry name" value="WH_DNA-bd_sf"/>
</dbReference>
<feature type="region of interest" description="Disordered" evidence="1">
    <location>
        <begin position="1"/>
        <end position="24"/>
    </location>
</feature>
<evidence type="ECO:0000259" key="3">
    <source>
        <dbReference type="Pfam" id="PF08223"/>
    </source>
</evidence>
<dbReference type="Pfam" id="PF20803">
    <property type="entry name" value="PaaX_M"/>
    <property type="match status" value="1"/>
</dbReference>
<dbReference type="PANTHER" id="PTHR30319:SF1">
    <property type="entry name" value="TRANSCRIPTIONAL REPRESSOR PAAX"/>
    <property type="match status" value="1"/>
</dbReference>
<evidence type="ECO:0000313" key="5">
    <source>
        <dbReference type="EMBL" id="SDE63100.1"/>
    </source>
</evidence>
<dbReference type="Gene3D" id="1.20.58.1460">
    <property type="match status" value="1"/>
</dbReference>
<feature type="domain" description="Transcriptional repressor PaaX-like C-terminal" evidence="3">
    <location>
        <begin position="207"/>
        <end position="289"/>
    </location>
</feature>
<dbReference type="PANTHER" id="PTHR30319">
    <property type="entry name" value="PHENYLACETIC ACID REGULATOR-RELATED TRANSCRIPTIONAL REPRESSOR"/>
    <property type="match status" value="1"/>
</dbReference>
<organism evidence="5 6">
    <name type="scientific">Pseudonocardia oroxyli</name>
    <dbReference type="NCBI Taxonomy" id="366584"/>
    <lineage>
        <taxon>Bacteria</taxon>
        <taxon>Bacillati</taxon>
        <taxon>Actinomycetota</taxon>
        <taxon>Actinomycetes</taxon>
        <taxon>Pseudonocardiales</taxon>
        <taxon>Pseudonocardiaceae</taxon>
        <taxon>Pseudonocardia</taxon>
    </lineage>
</organism>
<dbReference type="EMBL" id="FNBE01000001">
    <property type="protein sequence ID" value="SDE63100.1"/>
    <property type="molecule type" value="Genomic_DNA"/>
</dbReference>
<dbReference type="STRING" id="366584.SAMN05216377_101378"/>
<evidence type="ECO:0000259" key="2">
    <source>
        <dbReference type="Pfam" id="PF07848"/>
    </source>
</evidence>
<evidence type="ECO:0000256" key="1">
    <source>
        <dbReference type="SAM" id="MobiDB-lite"/>
    </source>
</evidence>
<dbReference type="GO" id="GO:0006351">
    <property type="term" value="P:DNA-templated transcription"/>
    <property type="evidence" value="ECO:0007669"/>
    <property type="project" value="InterPro"/>
</dbReference>
<proteinExistence type="predicted"/>
<sequence>MTAELSGVGGLDPDGAGGVHPALSRRRGLGQTSARSLLLTLLGEFVLPRAEPVWTQVLIDVLAGLGVEPKSARQALARTAAEGLVTSDRAGRRVRWRLTDAGSRLLSDGAARIYGFGGPAREWDGRWLVLLVSVPETRRRLRHRLRTRLAWAGLGSPAPGVWLSPDPGKEAQVADVVADLDLDAVTSSFIGPFGTIGEQAEVVRQAWDLDGVEHEYEEFLAEFADADPRTPADVLSHQVLLVHAWRRFPFLDPELPRELLPEHWAGTRAAIRFTELHARWAGAAGAHWTSLVTRSE</sequence>
<dbReference type="Pfam" id="PF07848">
    <property type="entry name" value="PaaX"/>
    <property type="match status" value="1"/>
</dbReference>
<gene>
    <name evidence="5" type="ORF">SAMN05216377_101378</name>
</gene>
<dbReference type="InterPro" id="IPR048846">
    <property type="entry name" value="PaaX-like_central"/>
</dbReference>
<keyword evidence="6" id="KW-1185">Reference proteome</keyword>
<dbReference type="Proteomes" id="UP000198967">
    <property type="component" value="Unassembled WGS sequence"/>
</dbReference>
<dbReference type="InterPro" id="IPR011965">
    <property type="entry name" value="PaaX_trns_reg"/>
</dbReference>
<dbReference type="InterPro" id="IPR012906">
    <property type="entry name" value="PaaX-like_N"/>
</dbReference>
<dbReference type="AlphaFoldDB" id="A0A1G7EHF7"/>
<dbReference type="InterPro" id="IPR013225">
    <property type="entry name" value="PaaX_C"/>
</dbReference>
<reference evidence="5 6" key="1">
    <citation type="submission" date="2016-10" db="EMBL/GenBank/DDBJ databases">
        <authorList>
            <person name="de Groot N.N."/>
        </authorList>
    </citation>
    <scope>NUCLEOTIDE SEQUENCE [LARGE SCALE GENOMIC DNA]</scope>
    <source>
        <strain evidence="5 6">CGMCC 4.3143</strain>
    </source>
</reference>
<feature type="domain" description="Transcriptional repressor PaaX-like central Cas2-like" evidence="4">
    <location>
        <begin position="121"/>
        <end position="202"/>
    </location>
</feature>
<feature type="domain" description="Transcriptional repressor PaaX-like N-terminal" evidence="2">
    <location>
        <begin position="33"/>
        <end position="102"/>
    </location>
</feature>
<name>A0A1G7EHF7_PSEOR</name>
<dbReference type="Pfam" id="PF08223">
    <property type="entry name" value="PaaX_C"/>
    <property type="match status" value="1"/>
</dbReference>
<feature type="compositionally biased region" description="Gly residues" evidence="1">
    <location>
        <begin position="7"/>
        <end position="18"/>
    </location>
</feature>
<evidence type="ECO:0000313" key="6">
    <source>
        <dbReference type="Proteomes" id="UP000198967"/>
    </source>
</evidence>
<accession>A0A1G7EHF7</accession>
<protein>
    <submittedName>
        <fullName evidence="5">Transcriptional regulator, PaaX family</fullName>
    </submittedName>
</protein>
<evidence type="ECO:0000259" key="4">
    <source>
        <dbReference type="Pfam" id="PF20803"/>
    </source>
</evidence>
<dbReference type="Gene3D" id="1.10.10.10">
    <property type="entry name" value="Winged helix-like DNA-binding domain superfamily/Winged helix DNA-binding domain"/>
    <property type="match status" value="1"/>
</dbReference>
<dbReference type="RefSeq" id="WP_093075581.1">
    <property type="nucleotide sequence ID" value="NZ_FNBE01000001.1"/>
</dbReference>
<dbReference type="Gene3D" id="3.30.70.2650">
    <property type="match status" value="1"/>
</dbReference>
<dbReference type="InterPro" id="IPR036388">
    <property type="entry name" value="WH-like_DNA-bd_sf"/>
</dbReference>
<dbReference type="PIRSF" id="PIRSF020623">
    <property type="entry name" value="PaaX"/>
    <property type="match status" value="1"/>
</dbReference>